<dbReference type="Proteomes" id="UP000176445">
    <property type="component" value="Unassembled WGS sequence"/>
</dbReference>
<organism evidence="2 3">
    <name type="scientific">Candidatus Kaiserbacteria bacterium RIFCSPHIGHO2_01_FULL_54_36b</name>
    <dbReference type="NCBI Taxonomy" id="1798483"/>
    <lineage>
        <taxon>Bacteria</taxon>
        <taxon>Candidatus Kaiseribacteriota</taxon>
    </lineage>
</organism>
<dbReference type="SUPFAM" id="SSF53474">
    <property type="entry name" value="alpha/beta-Hydrolases"/>
    <property type="match status" value="1"/>
</dbReference>
<dbReference type="InterPro" id="IPR022742">
    <property type="entry name" value="Hydrolase_4"/>
</dbReference>
<accession>A0A1F6CJJ5</accession>
<proteinExistence type="predicted"/>
<comment type="caution">
    <text evidence="2">The sequence shown here is derived from an EMBL/GenBank/DDBJ whole genome shotgun (WGS) entry which is preliminary data.</text>
</comment>
<evidence type="ECO:0000259" key="1">
    <source>
        <dbReference type="Pfam" id="PF12146"/>
    </source>
</evidence>
<dbReference type="EMBL" id="MFKW01000075">
    <property type="protein sequence ID" value="OGG49399.1"/>
    <property type="molecule type" value="Genomic_DNA"/>
</dbReference>
<reference evidence="2 3" key="1">
    <citation type="journal article" date="2016" name="Nat. Commun.">
        <title>Thousands of microbial genomes shed light on interconnected biogeochemical processes in an aquifer system.</title>
        <authorList>
            <person name="Anantharaman K."/>
            <person name="Brown C.T."/>
            <person name="Hug L.A."/>
            <person name="Sharon I."/>
            <person name="Castelle C.J."/>
            <person name="Probst A.J."/>
            <person name="Thomas B.C."/>
            <person name="Singh A."/>
            <person name="Wilkins M.J."/>
            <person name="Karaoz U."/>
            <person name="Brodie E.L."/>
            <person name="Williams K.H."/>
            <person name="Hubbard S.S."/>
            <person name="Banfield J.F."/>
        </authorList>
    </citation>
    <scope>NUCLEOTIDE SEQUENCE [LARGE SCALE GENOMIC DNA]</scope>
</reference>
<dbReference type="Gene3D" id="3.40.50.1820">
    <property type="entry name" value="alpha/beta hydrolase"/>
    <property type="match status" value="1"/>
</dbReference>
<evidence type="ECO:0000313" key="2">
    <source>
        <dbReference type="EMBL" id="OGG49399.1"/>
    </source>
</evidence>
<dbReference type="PANTHER" id="PTHR31591">
    <property type="entry name" value="UPF0613 PROTEIN PB24D3.06C"/>
    <property type="match status" value="1"/>
</dbReference>
<dbReference type="InterPro" id="IPR029058">
    <property type="entry name" value="AB_hydrolase_fold"/>
</dbReference>
<dbReference type="PANTHER" id="PTHR31591:SF1">
    <property type="entry name" value="UPF0613 PROTEIN PB24D3.06C"/>
    <property type="match status" value="1"/>
</dbReference>
<sequence length="284" mass="31586">MRPCFQIEIVTPKKFVLNGLWFGSKKPKRVIVWVHGLGSSMFSKLGIVDQLVDKETAVVMFNNRGHDKIASVRRTNGTYVKAGAVHEVFTDCVDDIQGAINFAKKQGAKSIYLAGHSTGCQKAVYWASKKGRGVKGVVILGPMSDYYAELVAQGKKAIKKGADQARAYAKKGKGGVMLPESVWRWPWIADAQRFLSLYSGNSAEEIFTYWDTSRSPRTLQSVRMPILVMLAEKEEFSDIPARQIAAWFEKHLRKGRAVVVPRVGHSFKGAEKAVAAHIKRFIQG</sequence>
<dbReference type="Pfam" id="PF12146">
    <property type="entry name" value="Hydrolase_4"/>
    <property type="match status" value="1"/>
</dbReference>
<evidence type="ECO:0000313" key="3">
    <source>
        <dbReference type="Proteomes" id="UP000176445"/>
    </source>
</evidence>
<feature type="domain" description="Serine aminopeptidase S33" evidence="1">
    <location>
        <begin position="26"/>
        <end position="242"/>
    </location>
</feature>
<dbReference type="InterPro" id="IPR013744">
    <property type="entry name" value="SidJ"/>
</dbReference>
<name>A0A1F6CJJ5_9BACT</name>
<protein>
    <recommendedName>
        <fullName evidence="1">Serine aminopeptidase S33 domain-containing protein</fullName>
    </recommendedName>
</protein>
<gene>
    <name evidence="2" type="ORF">A2704_04455</name>
</gene>
<dbReference type="AlphaFoldDB" id="A0A1F6CJJ5"/>